<dbReference type="InterPro" id="IPR053092">
    <property type="entry name" value="Mitochondrial_unc_protein"/>
</dbReference>
<evidence type="ECO:0008006" key="4">
    <source>
        <dbReference type="Google" id="ProtNLM"/>
    </source>
</evidence>
<dbReference type="PANTHER" id="PTHR28048">
    <property type="entry name" value="ACR195WP"/>
    <property type="match status" value="1"/>
</dbReference>
<reference evidence="3" key="1">
    <citation type="submission" date="2023-07" db="EMBL/GenBank/DDBJ databases">
        <title>A draft genome of Kazachstania heterogenica Y-27499.</title>
        <authorList>
            <person name="Donic C."/>
            <person name="Kralova J.S."/>
            <person name="Fidel L."/>
            <person name="Ben-Dor S."/>
            <person name="Jung S."/>
        </authorList>
    </citation>
    <scope>NUCLEOTIDE SEQUENCE [LARGE SCALE GENOMIC DNA]</scope>
    <source>
        <strain evidence="3">Y27499</strain>
    </source>
</reference>
<gene>
    <name evidence="2" type="ORF">RI543_002470</name>
</gene>
<evidence type="ECO:0000256" key="1">
    <source>
        <dbReference type="SAM" id="MobiDB-lite"/>
    </source>
</evidence>
<dbReference type="EMBL" id="JAWIZZ010000045">
    <property type="protein sequence ID" value="KAK5779931.1"/>
    <property type="molecule type" value="Genomic_DNA"/>
</dbReference>
<feature type="region of interest" description="Disordered" evidence="1">
    <location>
        <begin position="1"/>
        <end position="30"/>
    </location>
</feature>
<dbReference type="PANTHER" id="PTHR28048:SF1">
    <property type="entry name" value="ACR195WP"/>
    <property type="match status" value="1"/>
</dbReference>
<accession>A0AAN7W2S4</accession>
<proteinExistence type="predicted"/>
<dbReference type="AlphaFoldDB" id="A0AAN7W2S4"/>
<evidence type="ECO:0000313" key="3">
    <source>
        <dbReference type="Proteomes" id="UP001306508"/>
    </source>
</evidence>
<protein>
    <recommendedName>
        <fullName evidence="4">DUF4536 domain-containing protein</fullName>
    </recommendedName>
</protein>
<organism evidence="2 3">
    <name type="scientific">Arxiozyma heterogenica</name>
    <dbReference type="NCBI Taxonomy" id="278026"/>
    <lineage>
        <taxon>Eukaryota</taxon>
        <taxon>Fungi</taxon>
        <taxon>Dikarya</taxon>
        <taxon>Ascomycota</taxon>
        <taxon>Saccharomycotina</taxon>
        <taxon>Saccharomycetes</taxon>
        <taxon>Saccharomycetales</taxon>
        <taxon>Saccharomycetaceae</taxon>
        <taxon>Arxiozyma</taxon>
    </lineage>
</organism>
<name>A0AAN7W2S4_9SACH</name>
<evidence type="ECO:0000313" key="2">
    <source>
        <dbReference type="EMBL" id="KAK5779931.1"/>
    </source>
</evidence>
<comment type="caution">
    <text evidence="2">The sequence shown here is derived from an EMBL/GenBank/DDBJ whole genome shotgun (WGS) entry which is preliminary data.</text>
</comment>
<keyword evidence="3" id="KW-1185">Reference proteome</keyword>
<sequence>MSDRSNILKIFNPPKPNGIGEQNNNNQDKSKVDEDCIGCNAFSSLFSLVGGSYLLSGYPTRKSNPQWTEQQYNKIHPKWWRTSLRSVGGLVVFFGLYRAVETYQLWRKLENPISQ</sequence>
<dbReference type="Proteomes" id="UP001306508">
    <property type="component" value="Unassembled WGS sequence"/>
</dbReference>